<keyword evidence="1" id="KW-0175">Coiled coil</keyword>
<evidence type="ECO:0000313" key="3">
    <source>
        <dbReference type="Proteomes" id="UP000693981"/>
    </source>
</evidence>
<reference evidence="2" key="1">
    <citation type="submission" date="2021-02" db="EMBL/GenBank/DDBJ databases">
        <authorList>
            <person name="Palmer J.M."/>
        </authorList>
    </citation>
    <scope>NUCLEOTIDE SEQUENCE</scope>
    <source>
        <strain evidence="2">SCRP23</strain>
    </source>
</reference>
<proteinExistence type="predicted"/>
<evidence type="ECO:0000313" key="2">
    <source>
        <dbReference type="EMBL" id="KAG7384222.1"/>
    </source>
</evidence>
<sequence length="378" mass="43110">MLLEDDVEALEAALSFVDSFSDEASSQHILSTASLFTGTTGLNRNEQELTTQAKKQVTRRNNRRHEVAYLKNKVQQLTSDLETLRRRRQAKRDHSKDEFISTLKMSKNHHLVARELDEAPHVWQDIAQRQQNKREESERENAKLKVAVETQVKIAKSMENLLLKQIQQQISACGNSSTNYFLPGSLLDLLEDGGAFETLSTCVETTYAELDSVFTTNGLLGTETPEHGARVRQGANGLYLDVYATKLFPFGFEDVATAVWNHFRGNDKHHGELYENATKLRRVEATARKDDEERAISMGGLGNTLNKATSKIENSRAMWKLRYRLWLKNGESPNGIYEKMGLSGLTIAQKKQHPNFKHYRAFTRLWRRKNGVSPEHDF</sequence>
<keyword evidence="3" id="KW-1185">Reference proteome</keyword>
<dbReference type="PANTHER" id="PTHR35796">
    <property type="entry name" value="HYPOTHETICAL CYTOSOLIC PROTEIN"/>
    <property type="match status" value="1"/>
</dbReference>
<accession>A0A8T1VS49</accession>
<name>A0A8T1VS49_9STRA</name>
<organism evidence="2 3">
    <name type="scientific">Phytophthora boehmeriae</name>
    <dbReference type="NCBI Taxonomy" id="109152"/>
    <lineage>
        <taxon>Eukaryota</taxon>
        <taxon>Sar</taxon>
        <taxon>Stramenopiles</taxon>
        <taxon>Oomycota</taxon>
        <taxon>Peronosporomycetes</taxon>
        <taxon>Peronosporales</taxon>
        <taxon>Peronosporaceae</taxon>
        <taxon>Phytophthora</taxon>
    </lineage>
</organism>
<dbReference type="EMBL" id="JAGDFL010000608">
    <property type="protein sequence ID" value="KAG7384222.1"/>
    <property type="molecule type" value="Genomic_DNA"/>
</dbReference>
<evidence type="ECO:0000256" key="1">
    <source>
        <dbReference type="SAM" id="Coils"/>
    </source>
</evidence>
<comment type="caution">
    <text evidence="2">The sequence shown here is derived from an EMBL/GenBank/DDBJ whole genome shotgun (WGS) entry which is preliminary data.</text>
</comment>
<dbReference type="AlphaFoldDB" id="A0A8T1VS49"/>
<dbReference type="PANTHER" id="PTHR35796:SF3">
    <property type="entry name" value="BHLH DOMAIN-CONTAINING PROTEIN"/>
    <property type="match status" value="1"/>
</dbReference>
<dbReference type="Proteomes" id="UP000693981">
    <property type="component" value="Unassembled WGS sequence"/>
</dbReference>
<dbReference type="OrthoDB" id="71501at2759"/>
<feature type="coiled-coil region" evidence="1">
    <location>
        <begin position="67"/>
        <end position="94"/>
    </location>
</feature>
<gene>
    <name evidence="2" type="ORF">PHYBOEH_009583</name>
</gene>
<protein>
    <submittedName>
        <fullName evidence="2">Uncharacterized protein</fullName>
    </submittedName>
</protein>